<dbReference type="OrthoDB" id="9803968at2"/>
<feature type="domain" description="AMP-dependent synthetase/ligase" evidence="1">
    <location>
        <begin position="13"/>
        <end position="363"/>
    </location>
</feature>
<dbReference type="PANTHER" id="PTHR43767:SF1">
    <property type="entry name" value="NONRIBOSOMAL PEPTIDE SYNTHASE PES1 (EUROFUNG)-RELATED"/>
    <property type="match status" value="1"/>
</dbReference>
<dbReference type="Gene3D" id="3.30.300.30">
    <property type="match status" value="1"/>
</dbReference>
<dbReference type="Gene3D" id="3.40.50.12780">
    <property type="entry name" value="N-terminal domain of ligase-like"/>
    <property type="match status" value="1"/>
</dbReference>
<dbReference type="HOGENOM" id="CLU_000022_59_0_5"/>
<gene>
    <name evidence="3" type="ordered locus">RPC_4602</name>
</gene>
<dbReference type="AlphaFoldDB" id="Q20XL2"/>
<dbReference type="InterPro" id="IPR042099">
    <property type="entry name" value="ANL_N_sf"/>
</dbReference>
<dbReference type="eggNOG" id="COG0318">
    <property type="taxonomic scope" value="Bacteria"/>
</dbReference>
<dbReference type="STRING" id="316056.RPC_4602"/>
<proteinExistence type="predicted"/>
<dbReference type="PANTHER" id="PTHR43767">
    <property type="entry name" value="LONG-CHAIN-FATTY-ACID--COA LIGASE"/>
    <property type="match status" value="1"/>
</dbReference>
<organism evidence="3">
    <name type="scientific">Rhodopseudomonas palustris (strain BisB18)</name>
    <dbReference type="NCBI Taxonomy" id="316056"/>
    <lineage>
        <taxon>Bacteria</taxon>
        <taxon>Pseudomonadati</taxon>
        <taxon>Pseudomonadota</taxon>
        <taxon>Alphaproteobacteria</taxon>
        <taxon>Hyphomicrobiales</taxon>
        <taxon>Nitrobacteraceae</taxon>
        <taxon>Rhodopseudomonas</taxon>
    </lineage>
</organism>
<dbReference type="GO" id="GO:0016878">
    <property type="term" value="F:acid-thiol ligase activity"/>
    <property type="evidence" value="ECO:0007669"/>
    <property type="project" value="UniProtKB-ARBA"/>
</dbReference>
<keyword evidence="3" id="KW-0436">Ligase</keyword>
<dbReference type="InterPro" id="IPR050237">
    <property type="entry name" value="ATP-dep_AMP-bd_enzyme"/>
</dbReference>
<protein>
    <submittedName>
        <fullName evidence="3">AMP-dependent synthetase and ligase</fullName>
    </submittedName>
</protein>
<reference evidence="3" key="1">
    <citation type="submission" date="2006-03" db="EMBL/GenBank/DDBJ databases">
        <title>Complete sequence of Rhodopseudomonas palustris BisB18.</title>
        <authorList>
            <consortium name="US DOE Joint Genome Institute"/>
            <person name="Copeland A."/>
            <person name="Lucas S."/>
            <person name="Lapidus A."/>
            <person name="Barry K."/>
            <person name="Detter J.C."/>
            <person name="Glavina del Rio T."/>
            <person name="Hammon N."/>
            <person name="Israni S."/>
            <person name="Dalin E."/>
            <person name="Tice H."/>
            <person name="Pitluck S."/>
            <person name="Chain P."/>
            <person name="Malfatti S."/>
            <person name="Shin M."/>
            <person name="Vergez L."/>
            <person name="Schmutz J."/>
            <person name="Larimer F."/>
            <person name="Land M."/>
            <person name="Hauser L."/>
            <person name="Pelletier D.A."/>
            <person name="Kyrpides N."/>
            <person name="Anderson I."/>
            <person name="Oda Y."/>
            <person name="Harwood C.S."/>
            <person name="Richardson P."/>
        </authorList>
    </citation>
    <scope>NUCLEOTIDE SEQUENCE [LARGE SCALE GENOMIC DNA]</scope>
    <source>
        <strain evidence="3">BisB18</strain>
    </source>
</reference>
<dbReference type="Pfam" id="PF13193">
    <property type="entry name" value="AMP-binding_C"/>
    <property type="match status" value="1"/>
</dbReference>
<dbReference type="InterPro" id="IPR000873">
    <property type="entry name" value="AMP-dep_synth/lig_dom"/>
</dbReference>
<evidence type="ECO:0000313" key="3">
    <source>
        <dbReference type="EMBL" id="ABD90124.1"/>
    </source>
</evidence>
<dbReference type="InterPro" id="IPR045851">
    <property type="entry name" value="AMP-bd_C_sf"/>
</dbReference>
<dbReference type="EMBL" id="CP000301">
    <property type="protein sequence ID" value="ABD90124.1"/>
    <property type="molecule type" value="Genomic_DNA"/>
</dbReference>
<dbReference type="RefSeq" id="WP_011475002.1">
    <property type="nucleotide sequence ID" value="NC_007925.1"/>
</dbReference>
<dbReference type="KEGG" id="rpc:RPC_4602"/>
<accession>Q20XL2</accession>
<feature type="domain" description="AMP-binding enzyme C-terminal" evidence="2">
    <location>
        <begin position="415"/>
        <end position="489"/>
    </location>
</feature>
<dbReference type="SUPFAM" id="SSF56801">
    <property type="entry name" value="Acetyl-CoA synthetase-like"/>
    <property type="match status" value="1"/>
</dbReference>
<sequence length="503" mass="53751">MALDDFTLADVYRRNAALFPERTAFLHEGQRVSHLDYLRRVERLAAGLAGEGVAPGDRVAVLAQNALDVIELIGAVAWLGATLLPVNFRLGAEEIGYVLADGAPVVLIVGRDYQELAASLMPSLPSVRRWFGLGDAAPPFSPFAELRHPAGPAPERDVDADAGFVIIHTAAVGGRPRGAVLSQRNLLIAQSSLIQAWDLGERDVNLGVLPLFHITGLGLVLTAQQVGGASVLAAKFDPAQAVRDIAAEQVTLLASFAPMLANILDHAGGDQLASLRAVTGLDSPETIERFEAACPHARFWSTFGQSETAGLATLSRYRERPKSAGRPLFWRRMTVVDADDRPLPCGETGEIVLRGPTVFKGYWNNEAATAHVLRNGWHHTGDIGRFDADGYLWYAGRAPEKELIKTGGENVYPAEVESAIRAHPGIAEVVVIGVPDPQWSEAIKAVCVRRAGAAPSAAEIADFVAGQIARFKKPKHVVFVNSLPKTATGAIDRAAVKTAHGEG</sequence>
<name>Q20XL2_RHOPB</name>
<evidence type="ECO:0000259" key="1">
    <source>
        <dbReference type="Pfam" id="PF00501"/>
    </source>
</evidence>
<evidence type="ECO:0000259" key="2">
    <source>
        <dbReference type="Pfam" id="PF13193"/>
    </source>
</evidence>
<dbReference type="Pfam" id="PF00501">
    <property type="entry name" value="AMP-binding"/>
    <property type="match status" value="1"/>
</dbReference>
<dbReference type="InterPro" id="IPR025110">
    <property type="entry name" value="AMP-bd_C"/>
</dbReference>
<dbReference type="CDD" id="cd17637">
    <property type="entry name" value="ACLS-CaiC"/>
    <property type="match status" value="1"/>
</dbReference>